<protein>
    <submittedName>
        <fullName evidence="1">Uncharacterized protein</fullName>
    </submittedName>
</protein>
<evidence type="ECO:0000313" key="1">
    <source>
        <dbReference type="EMBL" id="DAF92602.1"/>
    </source>
</evidence>
<accession>A0A8S5UDX6</accession>
<reference evidence="1" key="1">
    <citation type="journal article" date="2021" name="Proc. Natl. Acad. Sci. U.S.A.">
        <title>A Catalog of Tens of Thousands of Viruses from Human Metagenomes Reveals Hidden Associations with Chronic Diseases.</title>
        <authorList>
            <person name="Tisza M.J."/>
            <person name="Buck C.B."/>
        </authorList>
    </citation>
    <scope>NUCLEOTIDE SEQUENCE</scope>
    <source>
        <strain evidence="1">CtNLX12</strain>
    </source>
</reference>
<name>A0A8S5UDX6_9CAUD</name>
<sequence>MLFAECRRYLHVCYTFLGIRENGILTLKRYPRGVQKNYEIFFGARRKFSFVKIKDRAA</sequence>
<organism evidence="1">
    <name type="scientific">Siphoviridae sp. ctNLX12</name>
    <dbReference type="NCBI Taxonomy" id="2825469"/>
    <lineage>
        <taxon>Viruses</taxon>
        <taxon>Duplodnaviria</taxon>
        <taxon>Heunggongvirae</taxon>
        <taxon>Uroviricota</taxon>
        <taxon>Caudoviricetes</taxon>
    </lineage>
</organism>
<proteinExistence type="predicted"/>
<dbReference type="EMBL" id="BK016068">
    <property type="protein sequence ID" value="DAF92602.1"/>
    <property type="molecule type" value="Genomic_DNA"/>
</dbReference>